<dbReference type="InterPro" id="IPR036638">
    <property type="entry name" value="HLH_DNA-bd_sf"/>
</dbReference>
<dbReference type="Pfam" id="PF00010">
    <property type="entry name" value="HLH"/>
    <property type="match status" value="1"/>
</dbReference>
<gene>
    <name evidence="4" type="ORF">GcM3_110008</name>
</gene>
<dbReference type="SUPFAM" id="SSF47459">
    <property type="entry name" value="HLH, helix-loop-helix DNA-binding domain"/>
    <property type="match status" value="1"/>
</dbReference>
<evidence type="ECO:0000313" key="5">
    <source>
        <dbReference type="Proteomes" id="UP000283383"/>
    </source>
</evidence>
<dbReference type="Proteomes" id="UP000283383">
    <property type="component" value="Unassembled WGS sequence"/>
</dbReference>
<dbReference type="Gene3D" id="4.10.280.10">
    <property type="entry name" value="Helix-loop-helix DNA-binding domain"/>
    <property type="match status" value="1"/>
</dbReference>
<feature type="region of interest" description="Disordered" evidence="2">
    <location>
        <begin position="150"/>
        <end position="175"/>
    </location>
</feature>
<dbReference type="STRING" id="62708.A0A420I8Z2"/>
<protein>
    <submittedName>
        <fullName evidence="4">Putative hlh transcription factor</fullName>
    </submittedName>
</protein>
<organism evidence="4 5">
    <name type="scientific">Golovinomyces cichoracearum</name>
    <dbReference type="NCBI Taxonomy" id="62708"/>
    <lineage>
        <taxon>Eukaryota</taxon>
        <taxon>Fungi</taxon>
        <taxon>Dikarya</taxon>
        <taxon>Ascomycota</taxon>
        <taxon>Pezizomycotina</taxon>
        <taxon>Leotiomycetes</taxon>
        <taxon>Erysiphales</taxon>
        <taxon>Erysiphaceae</taxon>
        <taxon>Golovinomyces</taxon>
    </lineage>
</organism>
<feature type="coiled-coil region" evidence="1">
    <location>
        <begin position="385"/>
        <end position="426"/>
    </location>
</feature>
<evidence type="ECO:0000313" key="4">
    <source>
        <dbReference type="EMBL" id="RKF66828.1"/>
    </source>
</evidence>
<evidence type="ECO:0000259" key="3">
    <source>
        <dbReference type="PROSITE" id="PS50888"/>
    </source>
</evidence>
<accession>A0A420I8Z2</accession>
<reference evidence="4 5" key="1">
    <citation type="journal article" date="2018" name="BMC Genomics">
        <title>Comparative genome analyses reveal sequence features reflecting distinct modes of host-adaptation between dicot and monocot powdery mildew.</title>
        <authorList>
            <person name="Wu Y."/>
            <person name="Ma X."/>
            <person name="Pan Z."/>
            <person name="Kale S.D."/>
            <person name="Song Y."/>
            <person name="King H."/>
            <person name="Zhang Q."/>
            <person name="Presley C."/>
            <person name="Deng X."/>
            <person name="Wei C.I."/>
            <person name="Xiao S."/>
        </authorList>
    </citation>
    <scope>NUCLEOTIDE SEQUENCE [LARGE SCALE GENOMIC DNA]</scope>
    <source>
        <strain evidence="4">UMSG3</strain>
    </source>
</reference>
<evidence type="ECO:0000256" key="2">
    <source>
        <dbReference type="SAM" id="MobiDB-lite"/>
    </source>
</evidence>
<dbReference type="PROSITE" id="PS50888">
    <property type="entry name" value="BHLH"/>
    <property type="match status" value="1"/>
</dbReference>
<dbReference type="EMBL" id="MCBQ01011046">
    <property type="protein sequence ID" value="RKF66828.1"/>
    <property type="molecule type" value="Genomic_DNA"/>
</dbReference>
<keyword evidence="5" id="KW-1185">Reference proteome</keyword>
<feature type="compositionally biased region" description="Polar residues" evidence="2">
    <location>
        <begin position="150"/>
        <end position="171"/>
    </location>
</feature>
<dbReference type="AlphaFoldDB" id="A0A420I8Z2"/>
<evidence type="ECO:0000256" key="1">
    <source>
        <dbReference type="SAM" id="Coils"/>
    </source>
</evidence>
<feature type="compositionally biased region" description="Low complexity" evidence="2">
    <location>
        <begin position="62"/>
        <end position="79"/>
    </location>
</feature>
<proteinExistence type="predicted"/>
<dbReference type="InterPro" id="IPR011598">
    <property type="entry name" value="bHLH_dom"/>
</dbReference>
<feature type="region of interest" description="Disordered" evidence="2">
    <location>
        <begin position="235"/>
        <end position="263"/>
    </location>
</feature>
<feature type="domain" description="BHLH" evidence="3">
    <location>
        <begin position="337"/>
        <end position="388"/>
    </location>
</feature>
<comment type="caution">
    <text evidence="4">The sequence shown here is derived from an EMBL/GenBank/DDBJ whole genome shotgun (WGS) entry which is preliminary data.</text>
</comment>
<feature type="region of interest" description="Disordered" evidence="2">
    <location>
        <begin position="1"/>
        <end position="82"/>
    </location>
</feature>
<sequence>MASSVSTQKLPAGLVGVLNSDDQRDSAYFSTKDPDSKHNSTQSNGVYSIDRADTASITDVTPPSRLSSSRMLPLKSPKSGTMSVASMVSPTYQGFSQPLHEPGSHNSGISSNSTVSVFSTNDNARRESVDSRLGANFGEMRLANSPYVSANPSTTSLQSNLAQQRNPSSALQERKSVPYLISHTLLPKYPRLIDPDSMSTSRTAPLITGPAKEAIARASEPTKGQAWAFPEEPIHRNSSSACQSNESHAPLSNKLYGENRRDSYPESVSSIQYAAELLLPPGQRRLEDGMPSEYNQKDSSKFKVSTHHHSLQHRQITELQTENECSNNSQPYSRTPELRVSHKLAERKRRLEMKDLFDNLRTLQSVERGAKASKWEILSKAISEHERQTKLIEDQRKAISRLESQVQRMEIELENSRRDSNITRAENARLRSEIASLRNSCNGQLYHSTASHQQLIYNGSGSVAESQSQLPPLRSIQVPEVMNGVQYHHEERSDVYRANSERY</sequence>
<name>A0A420I8Z2_9PEZI</name>
<dbReference type="GO" id="GO:0046983">
    <property type="term" value="F:protein dimerization activity"/>
    <property type="evidence" value="ECO:0007669"/>
    <property type="project" value="InterPro"/>
</dbReference>
<keyword evidence="1" id="KW-0175">Coiled coil</keyword>
<feature type="compositionally biased region" description="Polar residues" evidence="2">
    <location>
        <begin position="236"/>
        <end position="247"/>
    </location>
</feature>